<gene>
    <name evidence="2" type="ORF">UX10_C0016G0009</name>
</gene>
<feature type="domain" description="Guanylate kinase-like" evidence="1">
    <location>
        <begin position="1"/>
        <end position="185"/>
    </location>
</feature>
<evidence type="ECO:0000313" key="2">
    <source>
        <dbReference type="EMBL" id="KKU07054.1"/>
    </source>
</evidence>
<name>A0A0G1MFL9_9BACT</name>
<dbReference type="InterPro" id="IPR008144">
    <property type="entry name" value="Guanylate_kin-like_dom"/>
</dbReference>
<dbReference type="AlphaFoldDB" id="A0A0G1MFL9"/>
<accession>A0A0G1MFL9</accession>
<proteinExistence type="predicted"/>
<reference evidence="2 3" key="1">
    <citation type="journal article" date="2015" name="Nature">
        <title>rRNA introns, odd ribosomes, and small enigmatic genomes across a large radiation of phyla.</title>
        <authorList>
            <person name="Brown C.T."/>
            <person name="Hug L.A."/>
            <person name="Thomas B.C."/>
            <person name="Sharon I."/>
            <person name="Castelle C.J."/>
            <person name="Singh A."/>
            <person name="Wilkins M.J."/>
            <person name="Williams K.H."/>
            <person name="Banfield J.F."/>
        </authorList>
    </citation>
    <scope>NUCLEOTIDE SEQUENCE [LARGE SCALE GENOMIC DNA]</scope>
</reference>
<dbReference type="EMBL" id="LCKX01000016">
    <property type="protein sequence ID" value="KKU07054.1"/>
    <property type="molecule type" value="Genomic_DNA"/>
</dbReference>
<dbReference type="PANTHER" id="PTHR23117:SF13">
    <property type="entry name" value="GUANYLATE KINASE"/>
    <property type="match status" value="1"/>
</dbReference>
<dbReference type="Proteomes" id="UP000033999">
    <property type="component" value="Unassembled WGS sequence"/>
</dbReference>
<protein>
    <recommendedName>
        <fullName evidence="1">Guanylate kinase-like domain-containing protein</fullName>
    </recommendedName>
</protein>
<dbReference type="PANTHER" id="PTHR23117">
    <property type="entry name" value="GUANYLATE KINASE-RELATED"/>
    <property type="match status" value="1"/>
</dbReference>
<dbReference type="Gene3D" id="3.40.50.300">
    <property type="entry name" value="P-loop containing nucleotide triphosphate hydrolases"/>
    <property type="match status" value="1"/>
</dbReference>
<dbReference type="SUPFAM" id="SSF52540">
    <property type="entry name" value="P-loop containing nucleoside triphosphate hydrolases"/>
    <property type="match status" value="1"/>
</dbReference>
<comment type="caution">
    <text evidence="2">The sequence shown here is derived from an EMBL/GenBank/DDBJ whole genome shotgun (WGS) entry which is preliminary data.</text>
</comment>
<evidence type="ECO:0000259" key="1">
    <source>
        <dbReference type="PROSITE" id="PS50052"/>
    </source>
</evidence>
<dbReference type="GO" id="GO:0005829">
    <property type="term" value="C:cytosol"/>
    <property type="evidence" value="ECO:0007669"/>
    <property type="project" value="TreeGrafter"/>
</dbReference>
<dbReference type="PROSITE" id="PS50052">
    <property type="entry name" value="GUANYLATE_KINASE_2"/>
    <property type="match status" value="1"/>
</dbReference>
<dbReference type="InterPro" id="IPR027417">
    <property type="entry name" value="P-loop_NTPase"/>
</dbReference>
<evidence type="ECO:0000313" key="3">
    <source>
        <dbReference type="Proteomes" id="UP000033999"/>
    </source>
</evidence>
<sequence length="189" mass="21245">MIISLSGPSGIGKGFIKERLLQTYPHIQELRWFTTRPLRTNEQGGNRIHVSLPEFNQMTGFGELVLVQDLFGHRYGLRKEDLLPSSDTKLTELHPDNLLEALRINPAIFAIGLVTFDLSLLHKRLSVVRKTESPEEIENRVATAKSEIETILQRRSLLASVIEITEVRESSVLDEVLAILTPHLTTKGG</sequence>
<organism evidence="2 3">
    <name type="scientific">Candidatus Magasanikbacteria bacterium GW2011_GWA2_45_39</name>
    <dbReference type="NCBI Taxonomy" id="1619041"/>
    <lineage>
        <taxon>Bacteria</taxon>
        <taxon>Candidatus Magasanikiibacteriota</taxon>
    </lineage>
</organism>
<dbReference type="GO" id="GO:0004385">
    <property type="term" value="F:GMP kinase activity"/>
    <property type="evidence" value="ECO:0007669"/>
    <property type="project" value="TreeGrafter"/>
</dbReference>
<dbReference type="Gene3D" id="3.30.63.10">
    <property type="entry name" value="Guanylate Kinase phosphate binding domain"/>
    <property type="match status" value="1"/>
</dbReference>